<feature type="domain" description="DUF7435" evidence="1">
    <location>
        <begin position="1"/>
        <end position="60"/>
    </location>
</feature>
<gene>
    <name evidence="2" type="primary">79</name>
    <name evidence="2" type="ORF">PBI_MUSEUM_79</name>
</gene>
<dbReference type="OrthoDB" id="21426at10239"/>
<reference evidence="2 3" key="1">
    <citation type="journal article" date="2012" name="J. Virol.">
        <title>Complete Genome Sequences of 138 Mycobacteriophages.</title>
        <authorList>
            <consortium name="the Science Education Alliance Phage Hunters Advancing Genomics and Evolutionary Science Program"/>
            <consortium name="the KwaZulu-Natal Research Institute for Tuberculosis and HIV Mycobacterial Genetics Course Students"/>
            <consortium name="the Phage Hunters Integrating Research and Education Program"/>
            <person name="Hatfull G.F."/>
        </authorList>
    </citation>
    <scope>NUCLEOTIDE SEQUENCE [LARGE SCALE GENOMIC DNA]</scope>
    <source>
        <strain evidence="2">Museum</strain>
    </source>
</reference>
<protein>
    <recommendedName>
        <fullName evidence="1">DUF7435 domain-containing protein</fullName>
    </recommendedName>
</protein>
<dbReference type="Pfam" id="PF24216">
    <property type="entry name" value="DUF7435"/>
    <property type="match status" value="1"/>
</dbReference>
<dbReference type="RefSeq" id="YP_009637327.1">
    <property type="nucleotide sequence ID" value="NC_042324.1"/>
</dbReference>
<evidence type="ECO:0000313" key="3">
    <source>
        <dbReference type="Proteomes" id="UP000008413"/>
    </source>
</evidence>
<dbReference type="InterPro" id="IPR055858">
    <property type="entry name" value="DUF7435"/>
</dbReference>
<name>G1D4V1_9CAUD</name>
<organism evidence="2 3">
    <name type="scientific">Mycobacterium phage Museum</name>
    <dbReference type="NCBI Taxonomy" id="2922214"/>
    <lineage>
        <taxon>Viruses</taxon>
        <taxon>Duplodnaviria</taxon>
        <taxon>Heunggongvirae</taxon>
        <taxon>Uroviricota</taxon>
        <taxon>Caudoviricetes</taxon>
        <taxon>Fromanvirus</taxon>
        <taxon>Fromanvirus museum</taxon>
    </lineage>
</organism>
<keyword evidence="3" id="KW-1185">Reference proteome</keyword>
<evidence type="ECO:0000313" key="2">
    <source>
        <dbReference type="EMBL" id="AEK09798.1"/>
    </source>
</evidence>
<dbReference type="EMBL" id="JF937103">
    <property type="protein sequence ID" value="AEK09798.1"/>
    <property type="molecule type" value="Genomic_DNA"/>
</dbReference>
<accession>G1D4V1</accession>
<dbReference type="Proteomes" id="UP000008413">
    <property type="component" value="Segment"/>
</dbReference>
<proteinExistence type="predicted"/>
<sequence length="64" mass="7759">MSGEWFQTEYGAWHSSDNWQLVALTDNTFDLHWFDRAEATWRKVLNTDRHTAEVYVDRIERREA</sequence>
<dbReference type="GeneID" id="40234076"/>
<evidence type="ECO:0000259" key="1">
    <source>
        <dbReference type="Pfam" id="PF24216"/>
    </source>
</evidence>